<dbReference type="Proteomes" id="UP000026961">
    <property type="component" value="Chromosome 11"/>
</dbReference>
<dbReference type="Gene3D" id="3.80.10.10">
    <property type="entry name" value="Ribonuclease Inhibitor"/>
    <property type="match status" value="2"/>
</dbReference>
<keyword evidence="1" id="KW-0677">Repeat</keyword>
<keyword evidence="6" id="KW-1185">Reference proteome</keyword>
<dbReference type="InterPro" id="IPR055414">
    <property type="entry name" value="LRR_R13L4/SHOC2-like"/>
</dbReference>
<evidence type="ECO:0000313" key="5">
    <source>
        <dbReference type="EnsemblPlants" id="OGLUM11G22720.1"/>
    </source>
</evidence>
<feature type="domain" description="Disease resistance R13L4/SHOC-2-like LRR" evidence="4">
    <location>
        <begin position="158"/>
        <end position="505"/>
    </location>
</feature>
<dbReference type="SUPFAM" id="SSF52058">
    <property type="entry name" value="L domain-like"/>
    <property type="match status" value="1"/>
</dbReference>
<dbReference type="EnsemblPlants" id="OGLUM11G22720.1">
    <property type="protein sequence ID" value="OGLUM11G22720.1"/>
    <property type="gene ID" value="OGLUM11G22720"/>
</dbReference>
<reference evidence="5" key="2">
    <citation type="submission" date="2018-05" db="EMBL/GenBank/DDBJ databases">
        <title>OgluRS3 (Oryza glumaepatula Reference Sequence Version 3).</title>
        <authorList>
            <person name="Zhang J."/>
            <person name="Kudrna D."/>
            <person name="Lee S."/>
            <person name="Talag J."/>
            <person name="Welchert J."/>
            <person name="Wing R.A."/>
        </authorList>
    </citation>
    <scope>NUCLEOTIDE SEQUENCE [LARGE SCALE GENOMIC DNA]</scope>
</reference>
<evidence type="ECO:0000256" key="1">
    <source>
        <dbReference type="ARBA" id="ARBA00022737"/>
    </source>
</evidence>
<evidence type="ECO:0000313" key="6">
    <source>
        <dbReference type="Proteomes" id="UP000026961"/>
    </source>
</evidence>
<keyword evidence="2" id="KW-0611">Plant defense</keyword>
<dbReference type="STRING" id="40148.A0A0E0BME7"/>
<feature type="compositionally biased region" description="Low complexity" evidence="3">
    <location>
        <begin position="1"/>
        <end position="18"/>
    </location>
</feature>
<dbReference type="PANTHER" id="PTHR47186">
    <property type="entry name" value="LEUCINE-RICH REPEAT-CONTAINING PROTEIN 57"/>
    <property type="match status" value="1"/>
</dbReference>
<evidence type="ECO:0000259" key="4">
    <source>
        <dbReference type="Pfam" id="PF23598"/>
    </source>
</evidence>
<dbReference type="eggNOG" id="KOG4658">
    <property type="taxonomic scope" value="Eukaryota"/>
</dbReference>
<protein>
    <recommendedName>
        <fullName evidence="4">Disease resistance R13L4/SHOC-2-like LRR domain-containing protein</fullName>
    </recommendedName>
</protein>
<reference evidence="5" key="1">
    <citation type="submission" date="2015-04" db="UniProtKB">
        <authorList>
            <consortium name="EnsemblPlants"/>
        </authorList>
    </citation>
    <scope>IDENTIFICATION</scope>
</reference>
<dbReference type="GO" id="GO:0006952">
    <property type="term" value="P:defense response"/>
    <property type="evidence" value="ECO:0007669"/>
    <property type="project" value="UniProtKB-KW"/>
</dbReference>
<organism evidence="5">
    <name type="scientific">Oryza glumipatula</name>
    <dbReference type="NCBI Taxonomy" id="40148"/>
    <lineage>
        <taxon>Eukaryota</taxon>
        <taxon>Viridiplantae</taxon>
        <taxon>Streptophyta</taxon>
        <taxon>Embryophyta</taxon>
        <taxon>Tracheophyta</taxon>
        <taxon>Spermatophyta</taxon>
        <taxon>Magnoliopsida</taxon>
        <taxon>Liliopsida</taxon>
        <taxon>Poales</taxon>
        <taxon>Poaceae</taxon>
        <taxon>BOP clade</taxon>
        <taxon>Oryzoideae</taxon>
        <taxon>Oryzeae</taxon>
        <taxon>Oryzinae</taxon>
        <taxon>Oryza</taxon>
    </lineage>
</organism>
<accession>A0A0E0BME7</accession>
<feature type="region of interest" description="Disordered" evidence="3">
    <location>
        <begin position="1"/>
        <end position="22"/>
    </location>
</feature>
<proteinExistence type="predicted"/>
<dbReference type="PANTHER" id="PTHR47186:SF49">
    <property type="entry name" value="NB-ARC DOMAIN-CONTAINING PROTEIN"/>
    <property type="match status" value="1"/>
</dbReference>
<dbReference type="AlphaFoldDB" id="A0A0E0BME7"/>
<dbReference type="HOGENOM" id="CLU_000837_8_6_1"/>
<name>A0A0E0BME7_9ORYZ</name>
<sequence length="672" mass="75868">MAPPAAVSSSPPAMTPSPGRCKPCTPSTTSTNCALKMHGYCSRNRSQPYVASSDDMEEVQIDGTLKDIGMEIIEKCGGLPLAVKVMGGLLCRREKRRADWEQVLQDFIRDEAFVVSTLDERGKGALKTQKFLRLSIETNDLQSNDEFEWRLIQGQGSLRTLIVIGELKINHGDSLINFSRLRILHIEDANCTAFSLVGSLHQLKHLRYIFLECNDIARQLQNIGKLKLLQYLEIISENLVRLPNSIVKLGQLRHLELLGTSISGIPRGFCGLTNLRYLYGFPAQADGGWCSLQELGPHAQLRELKLSNLENVPAISLAAKARLSEKSHLSYLRLDCSNRLGEDGLVEDEEGVSEEEQRRIEEVFDELTPPLCVENIEICGYFGEQLPRWMVSRATGAYERLMIVMIKNLACCTQLPDGLCWLPSLQYFEVTRAPAIKRVGPEFVTMHASSIQLQHAHPFRRLKEMRLIKMVEWEEWEWDQQITTVQAMPELGELRLKSCKLRHLPPGLSSQATALTSMCLTDFQQLNSIDNFASLVKLELQDNPDLERVTSLPKLQKLIIVGCPKMRALEGVPELRRLELKDYDMEQLPRYLQQSVSLVHLVLDCTLELLTSIALGESGPDWGKLSHIQHVKAYADQEDDERKWHMLYTREPYNFEINIGDNSSSSTGGKSA</sequence>
<dbReference type="Pfam" id="PF23598">
    <property type="entry name" value="LRR_14"/>
    <property type="match status" value="1"/>
</dbReference>
<dbReference type="InterPro" id="IPR032675">
    <property type="entry name" value="LRR_dom_sf"/>
</dbReference>
<evidence type="ECO:0000256" key="3">
    <source>
        <dbReference type="SAM" id="MobiDB-lite"/>
    </source>
</evidence>
<dbReference type="Gene3D" id="1.10.8.430">
    <property type="entry name" value="Helical domain of apoptotic protease-activating factors"/>
    <property type="match status" value="1"/>
</dbReference>
<dbReference type="SUPFAM" id="SSF52540">
    <property type="entry name" value="P-loop containing nucleoside triphosphate hydrolases"/>
    <property type="match status" value="1"/>
</dbReference>
<evidence type="ECO:0000256" key="2">
    <source>
        <dbReference type="ARBA" id="ARBA00022821"/>
    </source>
</evidence>
<dbReference type="Gramene" id="OGLUM11G22720.1">
    <property type="protein sequence ID" value="OGLUM11G22720.1"/>
    <property type="gene ID" value="OGLUM11G22720"/>
</dbReference>
<dbReference type="GO" id="GO:0043531">
    <property type="term" value="F:ADP binding"/>
    <property type="evidence" value="ECO:0007669"/>
    <property type="project" value="InterPro"/>
</dbReference>
<dbReference type="InterPro" id="IPR042197">
    <property type="entry name" value="Apaf_helical"/>
</dbReference>
<dbReference type="InterPro" id="IPR027417">
    <property type="entry name" value="P-loop_NTPase"/>
</dbReference>